<evidence type="ECO:0000313" key="2">
    <source>
        <dbReference type="Proteomes" id="UP000283587"/>
    </source>
</evidence>
<dbReference type="OrthoDB" id="7876500at2"/>
<accession>A0A419A750</accession>
<dbReference type="Proteomes" id="UP000283587">
    <property type="component" value="Unassembled WGS sequence"/>
</dbReference>
<sequence>MVDRLADQPFVGLAKAETMLRDFNRLRQAIRAHDSFAAERAWDQCERWVDQLRPITGANRA</sequence>
<dbReference type="RefSeq" id="WP_119898169.1">
    <property type="nucleotide sequence ID" value="NZ_QNRC01000004.1"/>
</dbReference>
<name>A0A419A750_9RHOB</name>
<dbReference type="AlphaFoldDB" id="A0A419A750"/>
<proteinExistence type="predicted"/>
<reference evidence="2" key="1">
    <citation type="submission" date="2018-09" db="EMBL/GenBank/DDBJ databases">
        <title>Paracoccus onubensis nov. sp. a moderate halophilic bacterium isolated from Gruta de las Maravillas (Aracena, Spain).</title>
        <authorList>
            <person name="Jurado V."/>
            <person name="Gutierrez-Patricio S."/>
            <person name="Gonzalez-Pimentel J.L."/>
            <person name="Miller A.Z."/>
            <person name="Laiz L."/>
            <person name="Saiz-Jimenez C."/>
        </authorList>
    </citation>
    <scope>NUCLEOTIDE SEQUENCE [LARGE SCALE GENOMIC DNA]</scope>
    <source>
        <strain evidence="2">DSM 26381</strain>
    </source>
</reference>
<organism evidence="1 2">
    <name type="scientific">Paracoccus siganidrum</name>
    <dbReference type="NCBI Taxonomy" id="1276757"/>
    <lineage>
        <taxon>Bacteria</taxon>
        <taxon>Pseudomonadati</taxon>
        <taxon>Pseudomonadota</taxon>
        <taxon>Alphaproteobacteria</taxon>
        <taxon>Rhodobacterales</taxon>
        <taxon>Paracoccaceae</taxon>
        <taxon>Paracoccus</taxon>
    </lineage>
</organism>
<keyword evidence="2" id="KW-1185">Reference proteome</keyword>
<gene>
    <name evidence="1" type="ORF">D3P05_10780</name>
</gene>
<protein>
    <submittedName>
        <fullName evidence="1">Uncharacterized protein</fullName>
    </submittedName>
</protein>
<dbReference type="EMBL" id="QZEW01000039">
    <property type="protein sequence ID" value="RJL15289.1"/>
    <property type="molecule type" value="Genomic_DNA"/>
</dbReference>
<comment type="caution">
    <text evidence="1">The sequence shown here is derived from an EMBL/GenBank/DDBJ whole genome shotgun (WGS) entry which is preliminary data.</text>
</comment>
<evidence type="ECO:0000313" key="1">
    <source>
        <dbReference type="EMBL" id="RJL15289.1"/>
    </source>
</evidence>